<dbReference type="InterPro" id="IPR016167">
    <property type="entry name" value="FAD-bd_PCMH_sub1"/>
</dbReference>
<sequence length="306" mass="32116">MQVPGPFEYERATSVDHAVGLLDRLGEGAFVVAGGHSLLPMMKLRIANPEYLIDINDLAGELGYLTVGAAGPATSGGAPTLARLGAMTRHREVLESAPLREVCPIFADAERVIADPVVRNRGTVGGSLCQADPAEDLSTVCEILDAVIVARGPAGQREIAIDDFILGPYETALAHNEILTEVRIPLRDKTSSAYAKVERRVGDWAVTAAGAAVTVDGDQIVAARVGLTAVNAVAEGLAAVRDALIGAPPTEDTFAQAGRLAAEACEPATDQRGTADYKRHLASELTIRTLRTAVERVRAIPALKGN</sequence>
<dbReference type="GO" id="GO:0071949">
    <property type="term" value="F:FAD binding"/>
    <property type="evidence" value="ECO:0007669"/>
    <property type="project" value="InterPro"/>
</dbReference>
<dbReference type="Gene3D" id="3.30.465.10">
    <property type="match status" value="1"/>
</dbReference>
<keyword evidence="1" id="KW-0285">Flavoprotein</keyword>
<evidence type="ECO:0000259" key="4">
    <source>
        <dbReference type="PROSITE" id="PS51387"/>
    </source>
</evidence>
<dbReference type="AlphaFoldDB" id="A0A1Y5PCV2"/>
<name>A0A1Y5PCV2_9MYCO</name>
<keyword evidence="2" id="KW-0274">FAD</keyword>
<reference evidence="5" key="1">
    <citation type="submission" date="2016-03" db="EMBL/GenBank/DDBJ databases">
        <authorList>
            <person name="Ploux O."/>
        </authorList>
    </citation>
    <scope>NUCLEOTIDE SEQUENCE</scope>
    <source>
        <strain evidence="5">UC10</strain>
    </source>
</reference>
<evidence type="ECO:0000256" key="3">
    <source>
        <dbReference type="ARBA" id="ARBA00023002"/>
    </source>
</evidence>
<dbReference type="InterPro" id="IPR002346">
    <property type="entry name" value="Mopterin_DH_FAD-bd"/>
</dbReference>
<dbReference type="Pfam" id="PF03450">
    <property type="entry name" value="CO_deh_flav_C"/>
    <property type="match status" value="1"/>
</dbReference>
<dbReference type="PANTHER" id="PTHR42659">
    <property type="entry name" value="XANTHINE DEHYDROGENASE SUBUNIT C-RELATED"/>
    <property type="match status" value="1"/>
</dbReference>
<gene>
    <name evidence="5" type="ORF">MHPYR_210065</name>
</gene>
<dbReference type="Pfam" id="PF00941">
    <property type="entry name" value="FAD_binding_5"/>
    <property type="match status" value="1"/>
</dbReference>
<evidence type="ECO:0000256" key="2">
    <source>
        <dbReference type="ARBA" id="ARBA00022827"/>
    </source>
</evidence>
<dbReference type="PROSITE" id="PS51387">
    <property type="entry name" value="FAD_PCMH"/>
    <property type="match status" value="1"/>
</dbReference>
<organism evidence="5">
    <name type="scientific">uncultured Mycobacterium sp</name>
    <dbReference type="NCBI Taxonomy" id="171292"/>
    <lineage>
        <taxon>Bacteria</taxon>
        <taxon>Bacillati</taxon>
        <taxon>Actinomycetota</taxon>
        <taxon>Actinomycetes</taxon>
        <taxon>Mycobacteriales</taxon>
        <taxon>Mycobacteriaceae</taxon>
        <taxon>Mycobacterium</taxon>
        <taxon>environmental samples</taxon>
    </lineage>
</organism>
<accession>A0A1Y5PCV2</accession>
<dbReference type="Gene3D" id="3.30.43.10">
    <property type="entry name" value="Uridine Diphospho-n-acetylenolpyruvylglucosamine Reductase, domain 2"/>
    <property type="match status" value="1"/>
</dbReference>
<keyword evidence="3 5" id="KW-0560">Oxidoreductase</keyword>
<proteinExistence type="predicted"/>
<dbReference type="PANTHER" id="PTHR42659:SF2">
    <property type="entry name" value="XANTHINE DEHYDROGENASE SUBUNIT C-RELATED"/>
    <property type="match status" value="1"/>
</dbReference>
<dbReference type="SUPFAM" id="SSF56176">
    <property type="entry name" value="FAD-binding/transporter-associated domain-like"/>
    <property type="match status" value="1"/>
</dbReference>
<evidence type="ECO:0000313" key="5">
    <source>
        <dbReference type="EMBL" id="SBS75280.1"/>
    </source>
</evidence>
<dbReference type="InterPro" id="IPR036683">
    <property type="entry name" value="CO_DH_flav_C_dom_sf"/>
</dbReference>
<dbReference type="SMART" id="SM01092">
    <property type="entry name" value="CO_deh_flav_C"/>
    <property type="match status" value="1"/>
</dbReference>
<dbReference type="InterPro" id="IPR016166">
    <property type="entry name" value="FAD-bd_PCMH"/>
</dbReference>
<dbReference type="InterPro" id="IPR051312">
    <property type="entry name" value="Diverse_Substr_Oxidored"/>
</dbReference>
<dbReference type="InterPro" id="IPR005107">
    <property type="entry name" value="CO_DH_flav_C"/>
</dbReference>
<dbReference type="InterPro" id="IPR016169">
    <property type="entry name" value="FAD-bd_PCMH_sub2"/>
</dbReference>
<dbReference type="Gene3D" id="3.30.390.50">
    <property type="entry name" value="CO dehydrogenase flavoprotein, C-terminal domain"/>
    <property type="match status" value="1"/>
</dbReference>
<feature type="domain" description="FAD-binding PCMH-type" evidence="4">
    <location>
        <begin position="2"/>
        <end position="189"/>
    </location>
</feature>
<dbReference type="EMBL" id="FLQS01000014">
    <property type="protein sequence ID" value="SBS75280.1"/>
    <property type="molecule type" value="Genomic_DNA"/>
</dbReference>
<protein>
    <submittedName>
        <fullName evidence="5">Carbon monoxide dehydrogenase medium chain</fullName>
        <ecNumber evidence="5">1.2.99.2</ecNumber>
    </submittedName>
</protein>
<evidence type="ECO:0000256" key="1">
    <source>
        <dbReference type="ARBA" id="ARBA00022630"/>
    </source>
</evidence>
<dbReference type="EC" id="1.2.99.2" evidence="5"/>
<dbReference type="SUPFAM" id="SSF55447">
    <property type="entry name" value="CO dehydrogenase flavoprotein C-terminal domain-like"/>
    <property type="match status" value="1"/>
</dbReference>
<dbReference type="InterPro" id="IPR036318">
    <property type="entry name" value="FAD-bd_PCMH-like_sf"/>
</dbReference>
<dbReference type="GO" id="GO:0016491">
    <property type="term" value="F:oxidoreductase activity"/>
    <property type="evidence" value="ECO:0007669"/>
    <property type="project" value="UniProtKB-KW"/>
</dbReference>